<proteinExistence type="predicted"/>
<organism evidence="1 2">
    <name type="scientific">Thelephora ganbajun</name>
    <name type="common">Ganba fungus</name>
    <dbReference type="NCBI Taxonomy" id="370292"/>
    <lineage>
        <taxon>Eukaryota</taxon>
        <taxon>Fungi</taxon>
        <taxon>Dikarya</taxon>
        <taxon>Basidiomycota</taxon>
        <taxon>Agaricomycotina</taxon>
        <taxon>Agaricomycetes</taxon>
        <taxon>Thelephorales</taxon>
        <taxon>Thelephoraceae</taxon>
        <taxon>Thelephora</taxon>
    </lineage>
</organism>
<evidence type="ECO:0000313" key="2">
    <source>
        <dbReference type="Proteomes" id="UP000886501"/>
    </source>
</evidence>
<sequence>MSYKIVANARRAEKEEAIRETAALTTRKLSNEEQRITASSAGIRAQDETKYVTEAYATKFLLLLSTAALSHNFLDCPIGSVPVTRMDPELDALLKDWSTTTSNNTPPSKELGKLLYGKRWWYDAGLVGERWEDEKVVEMMKVVDATLGEMGFLRAFFLTLSALMGQFKPTRPNTSSYCSGVTTPMSYEPAKCWTSLTVVDSGSFDLAGLPTGPLAMNSR</sequence>
<accession>A0ACB6Z4Y9</accession>
<keyword evidence="2" id="KW-1185">Reference proteome</keyword>
<comment type="caution">
    <text evidence="1">The sequence shown here is derived from an EMBL/GenBank/DDBJ whole genome shotgun (WGS) entry which is preliminary data.</text>
</comment>
<reference evidence="1" key="1">
    <citation type="submission" date="2019-10" db="EMBL/GenBank/DDBJ databases">
        <authorList>
            <consortium name="DOE Joint Genome Institute"/>
            <person name="Kuo A."/>
            <person name="Miyauchi S."/>
            <person name="Kiss E."/>
            <person name="Drula E."/>
            <person name="Kohler A."/>
            <person name="Sanchez-Garcia M."/>
            <person name="Andreopoulos B."/>
            <person name="Barry K.W."/>
            <person name="Bonito G."/>
            <person name="Buee M."/>
            <person name="Carver A."/>
            <person name="Chen C."/>
            <person name="Cichocki N."/>
            <person name="Clum A."/>
            <person name="Culley D."/>
            <person name="Crous P.W."/>
            <person name="Fauchery L."/>
            <person name="Girlanda M."/>
            <person name="Hayes R."/>
            <person name="Keri Z."/>
            <person name="Labutti K."/>
            <person name="Lipzen A."/>
            <person name="Lombard V."/>
            <person name="Magnuson J."/>
            <person name="Maillard F."/>
            <person name="Morin E."/>
            <person name="Murat C."/>
            <person name="Nolan M."/>
            <person name="Ohm R."/>
            <person name="Pangilinan J."/>
            <person name="Pereira M."/>
            <person name="Perotto S."/>
            <person name="Peter M."/>
            <person name="Riley R."/>
            <person name="Sitrit Y."/>
            <person name="Stielow B."/>
            <person name="Szollosi G."/>
            <person name="Zifcakova L."/>
            <person name="Stursova M."/>
            <person name="Spatafora J.W."/>
            <person name="Tedersoo L."/>
            <person name="Vaario L.-M."/>
            <person name="Yamada A."/>
            <person name="Yan M."/>
            <person name="Wang P."/>
            <person name="Xu J."/>
            <person name="Bruns T."/>
            <person name="Baldrian P."/>
            <person name="Vilgalys R."/>
            <person name="Henrissat B."/>
            <person name="Grigoriev I.V."/>
            <person name="Hibbett D."/>
            <person name="Nagy L.G."/>
            <person name="Martin F.M."/>
        </authorList>
    </citation>
    <scope>NUCLEOTIDE SEQUENCE</scope>
    <source>
        <strain evidence="1">P2</strain>
    </source>
</reference>
<evidence type="ECO:0000313" key="1">
    <source>
        <dbReference type="EMBL" id="KAF9644725.1"/>
    </source>
</evidence>
<name>A0ACB6Z4Y9_THEGA</name>
<protein>
    <submittedName>
        <fullName evidence="1">Uncharacterized protein</fullName>
    </submittedName>
</protein>
<reference evidence="1" key="2">
    <citation type="journal article" date="2020" name="Nat. Commun.">
        <title>Large-scale genome sequencing of mycorrhizal fungi provides insights into the early evolution of symbiotic traits.</title>
        <authorList>
            <person name="Miyauchi S."/>
            <person name="Kiss E."/>
            <person name="Kuo A."/>
            <person name="Drula E."/>
            <person name="Kohler A."/>
            <person name="Sanchez-Garcia M."/>
            <person name="Morin E."/>
            <person name="Andreopoulos B."/>
            <person name="Barry K.W."/>
            <person name="Bonito G."/>
            <person name="Buee M."/>
            <person name="Carver A."/>
            <person name="Chen C."/>
            <person name="Cichocki N."/>
            <person name="Clum A."/>
            <person name="Culley D."/>
            <person name="Crous P.W."/>
            <person name="Fauchery L."/>
            <person name="Girlanda M."/>
            <person name="Hayes R.D."/>
            <person name="Keri Z."/>
            <person name="LaButti K."/>
            <person name="Lipzen A."/>
            <person name="Lombard V."/>
            <person name="Magnuson J."/>
            <person name="Maillard F."/>
            <person name="Murat C."/>
            <person name="Nolan M."/>
            <person name="Ohm R.A."/>
            <person name="Pangilinan J."/>
            <person name="Pereira M.F."/>
            <person name="Perotto S."/>
            <person name="Peter M."/>
            <person name="Pfister S."/>
            <person name="Riley R."/>
            <person name="Sitrit Y."/>
            <person name="Stielow J.B."/>
            <person name="Szollosi G."/>
            <person name="Zifcakova L."/>
            <person name="Stursova M."/>
            <person name="Spatafora J.W."/>
            <person name="Tedersoo L."/>
            <person name="Vaario L.M."/>
            <person name="Yamada A."/>
            <person name="Yan M."/>
            <person name="Wang P."/>
            <person name="Xu J."/>
            <person name="Bruns T."/>
            <person name="Baldrian P."/>
            <person name="Vilgalys R."/>
            <person name="Dunand C."/>
            <person name="Henrissat B."/>
            <person name="Grigoriev I.V."/>
            <person name="Hibbett D."/>
            <person name="Nagy L.G."/>
            <person name="Martin F.M."/>
        </authorList>
    </citation>
    <scope>NUCLEOTIDE SEQUENCE</scope>
    <source>
        <strain evidence="1">P2</strain>
    </source>
</reference>
<gene>
    <name evidence="1" type="ORF">BDM02DRAFT_3190351</name>
</gene>
<dbReference type="EMBL" id="MU118123">
    <property type="protein sequence ID" value="KAF9644725.1"/>
    <property type="molecule type" value="Genomic_DNA"/>
</dbReference>
<dbReference type="Proteomes" id="UP000886501">
    <property type="component" value="Unassembled WGS sequence"/>
</dbReference>